<keyword evidence="4" id="KW-1185">Reference proteome</keyword>
<evidence type="ECO:0000256" key="1">
    <source>
        <dbReference type="SAM" id="Phobius"/>
    </source>
</evidence>
<dbReference type="Proteomes" id="UP001154111">
    <property type="component" value="Chromosome"/>
</dbReference>
<evidence type="ECO:0000313" key="3">
    <source>
        <dbReference type="EMBL" id="CAH2761438.1"/>
    </source>
</evidence>
<sequence length="359" mass="40650">MKNKLLKITLVFLCAFLGFAGGHMAQKLSFTYSIGPLNIFLASMGFIILSFIIHIVMHETGHLIFGLITGYQFILIRFFSLTLIKTNNGYKLKSLKIPGTAGQCLMMPPKTMNENFPTQLYNFGGLITNGVISLVALAVLVLLPVGPYMQIFLTLLILLGIFAILMNGLIIEDTPNDGYNASLLRHRSELRPYFWLQLYVIGMKAQGKGYDEINPSFIKSIPLQDCDNPIGLTAQLIYIESLKSNYDRIEAYEALKDLEMIPIQKVFVDLDHASCLMLEGEIVEPTPMMNTIVKKIKGNPDCLKFEFLKALVIEKDEVRASQILQNFNKETKNYPYRHDVALIYKELVDFENEYRHGSV</sequence>
<keyword evidence="1" id="KW-0472">Membrane</keyword>
<feature type="transmembrane region" description="Helical" evidence="1">
    <location>
        <begin position="63"/>
        <end position="84"/>
    </location>
</feature>
<accession>A0AAU9VEZ7</accession>
<proteinExistence type="predicted"/>
<feature type="transmembrane region" description="Helical" evidence="1">
    <location>
        <begin position="37"/>
        <end position="56"/>
    </location>
</feature>
<keyword evidence="1" id="KW-0812">Transmembrane</keyword>
<evidence type="ECO:0000313" key="5">
    <source>
        <dbReference type="Proteomes" id="UP001154111"/>
    </source>
</evidence>
<gene>
    <name evidence="3" type="ORF">ERYAMS2_00708</name>
    <name evidence="2" type="ORF">ERYAMS_00414</name>
</gene>
<reference evidence="3" key="1">
    <citation type="submission" date="2022-04" db="EMBL/GenBank/DDBJ databases">
        <authorList>
            <person name="Forde T."/>
        </authorList>
    </citation>
    <scope>NUCLEOTIDE SEQUENCE</scope>
    <source>
        <strain evidence="3">A18Y016a</strain>
        <strain evidence="2">A18Y020d</strain>
    </source>
</reference>
<keyword evidence="1" id="KW-1133">Transmembrane helix</keyword>
<feature type="transmembrane region" description="Helical" evidence="1">
    <location>
        <begin position="120"/>
        <end position="144"/>
    </location>
</feature>
<dbReference type="EMBL" id="OW659496">
    <property type="protein sequence ID" value="CAH2761437.1"/>
    <property type="molecule type" value="Genomic_DNA"/>
</dbReference>
<name>A0AAU9VEZ7_9FIRM</name>
<evidence type="ECO:0000313" key="4">
    <source>
        <dbReference type="Proteomes" id="UP001154095"/>
    </source>
</evidence>
<dbReference type="AlphaFoldDB" id="A0AAU9VEZ7"/>
<dbReference type="Proteomes" id="UP001154095">
    <property type="component" value="Chromosome"/>
</dbReference>
<dbReference type="EMBL" id="OW659477">
    <property type="protein sequence ID" value="CAH2761438.1"/>
    <property type="molecule type" value="Genomic_DNA"/>
</dbReference>
<protein>
    <submittedName>
        <fullName evidence="3">M50 family metallopeptidase</fullName>
    </submittedName>
</protein>
<evidence type="ECO:0000313" key="2">
    <source>
        <dbReference type="EMBL" id="CAH2761437.1"/>
    </source>
</evidence>
<feature type="transmembrane region" description="Helical" evidence="1">
    <location>
        <begin position="151"/>
        <end position="171"/>
    </location>
</feature>
<dbReference type="RefSeq" id="WP_254007328.1">
    <property type="nucleotide sequence ID" value="NZ_OW659477.1"/>
</dbReference>
<organism evidence="3 5">
    <name type="scientific">Erysipelothrix amsterdamensis</name>
    <dbReference type="NCBI Taxonomy" id="2929157"/>
    <lineage>
        <taxon>Bacteria</taxon>
        <taxon>Bacillati</taxon>
        <taxon>Bacillota</taxon>
        <taxon>Erysipelotrichia</taxon>
        <taxon>Erysipelotrichales</taxon>
        <taxon>Erysipelotrichaceae</taxon>
        <taxon>Erysipelothrix</taxon>
    </lineage>
</organism>